<protein>
    <recommendedName>
        <fullName evidence="5">Dynein light chain</fullName>
    </recommendedName>
</protein>
<dbReference type="OrthoDB" id="10348512at2759"/>
<dbReference type="PANTHER" id="PTHR11886">
    <property type="entry name" value="DYNEIN LIGHT CHAIN"/>
    <property type="match status" value="1"/>
</dbReference>
<sequence length="303" mass="35396">MSTEVAKRSTTGALTMKQRRTDELKPSPALTAEPKKVIIKSADMKDDMQKQAINIATFGSFFSLPSRFLIFIAFLLELVSRFSLFDLDLLAFKKNNVEKDVAEYIKKEFDKKHGPTWHYIVGRNFGKPKFPLDPIFMENRIQDIYTMIQRYYINKILLLIMFEQHCNIENLGRVNKVKVKRRITVEKHGEVLQVLHYEVGQKYEPHHDYFCLSFLLLQRTQKLSISLTHLSRMGRRWHQCFILIAAVSKHFLRGYVRIHSSGFRNFLLKPELLRSIVDSGFEQPSEGKVLNSCLMLTFVNSMN</sequence>
<dbReference type="PANTHER" id="PTHR11886:SF35">
    <property type="entry name" value="DYNEIN LIGHT CHAIN"/>
    <property type="match status" value="1"/>
</dbReference>
<evidence type="ECO:0000313" key="4">
    <source>
        <dbReference type="Proteomes" id="UP000701853"/>
    </source>
</evidence>
<dbReference type="Proteomes" id="UP000701853">
    <property type="component" value="Chromosome 7"/>
</dbReference>
<comment type="caution">
    <text evidence="3">The sequence shown here is derived from an EMBL/GenBank/DDBJ whole genome shotgun (WGS) entry which is preliminary data.</text>
</comment>
<dbReference type="EMBL" id="JAHUZN010000007">
    <property type="protein sequence ID" value="KAG8489020.1"/>
    <property type="molecule type" value="Genomic_DNA"/>
</dbReference>
<gene>
    <name evidence="3" type="ORF">CXB51_016943</name>
</gene>
<keyword evidence="2" id="KW-1133">Transmembrane helix</keyword>
<keyword evidence="4" id="KW-1185">Reference proteome</keyword>
<accession>A0A8J6D0I4</accession>
<evidence type="ECO:0008006" key="5">
    <source>
        <dbReference type="Google" id="ProtNLM"/>
    </source>
</evidence>
<reference evidence="3 4" key="1">
    <citation type="journal article" date="2021" name="bioRxiv">
        <title>The Gossypium anomalum genome as a resource for cotton improvement and evolutionary analysis of hybrid incompatibility.</title>
        <authorList>
            <person name="Grover C.E."/>
            <person name="Yuan D."/>
            <person name="Arick M.A."/>
            <person name="Miller E.R."/>
            <person name="Hu G."/>
            <person name="Peterson D.G."/>
            <person name="Wendel J.F."/>
            <person name="Udall J.A."/>
        </authorList>
    </citation>
    <scope>NUCLEOTIDE SEQUENCE [LARGE SCALE GENOMIC DNA]</scope>
    <source>
        <strain evidence="3">JFW-Udall</strain>
        <tissue evidence="3">Leaf</tissue>
    </source>
</reference>
<keyword evidence="2" id="KW-0472">Membrane</keyword>
<dbReference type="Gene3D" id="2.60.120.620">
    <property type="entry name" value="q2cbj1_9rhob like domain"/>
    <property type="match status" value="1"/>
</dbReference>
<dbReference type="SMART" id="SM01375">
    <property type="entry name" value="Dynein_light"/>
    <property type="match status" value="1"/>
</dbReference>
<evidence type="ECO:0000256" key="1">
    <source>
        <dbReference type="SAM" id="MobiDB-lite"/>
    </source>
</evidence>
<evidence type="ECO:0000256" key="2">
    <source>
        <dbReference type="SAM" id="Phobius"/>
    </source>
</evidence>
<keyword evidence="2" id="KW-0812">Transmembrane</keyword>
<dbReference type="Pfam" id="PF01221">
    <property type="entry name" value="Dynein_light"/>
    <property type="match status" value="1"/>
</dbReference>
<proteinExistence type="predicted"/>
<organism evidence="3 4">
    <name type="scientific">Gossypium anomalum</name>
    <dbReference type="NCBI Taxonomy" id="47600"/>
    <lineage>
        <taxon>Eukaryota</taxon>
        <taxon>Viridiplantae</taxon>
        <taxon>Streptophyta</taxon>
        <taxon>Embryophyta</taxon>
        <taxon>Tracheophyta</taxon>
        <taxon>Spermatophyta</taxon>
        <taxon>Magnoliopsida</taxon>
        <taxon>eudicotyledons</taxon>
        <taxon>Gunneridae</taxon>
        <taxon>Pentapetalae</taxon>
        <taxon>rosids</taxon>
        <taxon>malvids</taxon>
        <taxon>Malvales</taxon>
        <taxon>Malvaceae</taxon>
        <taxon>Malvoideae</taxon>
        <taxon>Gossypium</taxon>
    </lineage>
</organism>
<feature type="transmembrane region" description="Helical" evidence="2">
    <location>
        <begin position="52"/>
        <end position="76"/>
    </location>
</feature>
<dbReference type="SUPFAM" id="SSF54648">
    <property type="entry name" value="DLC"/>
    <property type="match status" value="1"/>
</dbReference>
<dbReference type="Gene3D" id="3.30.740.10">
    <property type="entry name" value="Protein Inhibitor Of Neuronal Nitric Oxide Synthase"/>
    <property type="match status" value="1"/>
</dbReference>
<dbReference type="AlphaFoldDB" id="A0A8J6D0I4"/>
<evidence type="ECO:0000313" key="3">
    <source>
        <dbReference type="EMBL" id="KAG8489020.1"/>
    </source>
</evidence>
<name>A0A8J6D0I4_9ROSI</name>
<feature type="compositionally biased region" description="Polar residues" evidence="1">
    <location>
        <begin position="1"/>
        <end position="13"/>
    </location>
</feature>
<feature type="region of interest" description="Disordered" evidence="1">
    <location>
        <begin position="1"/>
        <end position="27"/>
    </location>
</feature>
<dbReference type="InterPro" id="IPR001372">
    <property type="entry name" value="Dynein_light_chain_typ-1/2"/>
</dbReference>
<dbReference type="GO" id="GO:0045505">
    <property type="term" value="F:dynein intermediate chain binding"/>
    <property type="evidence" value="ECO:0007669"/>
    <property type="project" value="TreeGrafter"/>
</dbReference>
<dbReference type="InterPro" id="IPR037177">
    <property type="entry name" value="DLC_sf"/>
</dbReference>
<dbReference type="GO" id="GO:0007017">
    <property type="term" value="P:microtubule-based process"/>
    <property type="evidence" value="ECO:0007669"/>
    <property type="project" value="InterPro"/>
</dbReference>
<dbReference type="GO" id="GO:0005868">
    <property type="term" value="C:cytoplasmic dynein complex"/>
    <property type="evidence" value="ECO:0007669"/>
    <property type="project" value="TreeGrafter"/>
</dbReference>